<dbReference type="Pfam" id="PF13412">
    <property type="entry name" value="HTH_24"/>
    <property type="match status" value="1"/>
</dbReference>
<evidence type="ECO:0000256" key="1">
    <source>
        <dbReference type="ARBA" id="ARBA00006479"/>
    </source>
</evidence>
<comment type="similarity">
    <text evidence="1">Belongs to the ROK (NagC/XylR) family.</text>
</comment>
<dbReference type="Pfam" id="PF00480">
    <property type="entry name" value="ROK"/>
    <property type="match status" value="1"/>
</dbReference>
<sequence length="359" mass="39043">MSIKLSRTNTTAAIVNALWQSPGVSRIDMATKLGLDKSTVTKAVNHLVNIGMLFEQPQLVAGRGGRPKISLVFNPEFGVLVGVEVNSDALKVSVVNLLGQVVYHDMLPLNPSVSIDKALIEALVPSIKTIQSLFPRILAIGIGMPGLIDPELCQLKISHALSVRSTINFAPLFKQHFPYPVFIDNDANCGAWGELMQQRSLPYDHFLYVLLSTHHSRELYHRLGIGVGVVLNRQLFYGEQHMAGQFNSQELMRGAEPTPSVIIEEFSTLAVNICSLLSIKRIVIGGQGMQFGPELAAALRKESENLAGSIMVRPIIEFSILGPQAAAMGAACMAWQKLLTPDLLLADSLALRENGTVCI</sequence>
<dbReference type="InterPro" id="IPR000600">
    <property type="entry name" value="ROK"/>
</dbReference>
<dbReference type="Gene3D" id="3.30.420.40">
    <property type="match status" value="3"/>
</dbReference>
<evidence type="ECO:0000313" key="3">
    <source>
        <dbReference type="Proteomes" id="UP000070529"/>
    </source>
</evidence>
<dbReference type="OrthoDB" id="8595273at2"/>
<dbReference type="AlphaFoldDB" id="A0A135I9I4"/>
<dbReference type="InterPro" id="IPR036390">
    <property type="entry name" value="WH_DNA-bd_sf"/>
</dbReference>
<dbReference type="STRING" id="294935.ATN88_20045"/>
<dbReference type="Gene3D" id="1.10.10.10">
    <property type="entry name" value="Winged helix-like DNA-binding domain superfamily/Winged helix DNA-binding domain"/>
    <property type="match status" value="1"/>
</dbReference>
<reference evidence="2 3" key="1">
    <citation type="submission" date="2015-11" db="EMBL/GenBank/DDBJ databases">
        <title>Genomic Taxonomy of the Vibrionaceae.</title>
        <authorList>
            <person name="Gomez-Gil B."/>
            <person name="Enciso-Ibarra J."/>
        </authorList>
    </citation>
    <scope>NUCLEOTIDE SEQUENCE [LARGE SCALE GENOMIC DNA]</scope>
    <source>
        <strain evidence="2 3">CAIM 912</strain>
    </source>
</reference>
<gene>
    <name evidence="2" type="ORF">ATN88_20045</name>
</gene>
<keyword evidence="3" id="KW-1185">Reference proteome</keyword>
<dbReference type="Proteomes" id="UP000070529">
    <property type="component" value="Unassembled WGS sequence"/>
</dbReference>
<dbReference type="InterPro" id="IPR043129">
    <property type="entry name" value="ATPase_NBD"/>
</dbReference>
<dbReference type="PANTHER" id="PTHR18964">
    <property type="entry name" value="ROK (REPRESSOR, ORF, KINASE) FAMILY"/>
    <property type="match status" value="1"/>
</dbReference>
<organism evidence="2 3">
    <name type="scientific">Enterovibrio coralii</name>
    <dbReference type="NCBI Taxonomy" id="294935"/>
    <lineage>
        <taxon>Bacteria</taxon>
        <taxon>Pseudomonadati</taxon>
        <taxon>Pseudomonadota</taxon>
        <taxon>Gammaproteobacteria</taxon>
        <taxon>Vibrionales</taxon>
        <taxon>Vibrionaceae</taxon>
        <taxon>Enterovibrio</taxon>
    </lineage>
</organism>
<dbReference type="InterPro" id="IPR036388">
    <property type="entry name" value="WH-like_DNA-bd_sf"/>
</dbReference>
<evidence type="ECO:0000313" key="2">
    <source>
        <dbReference type="EMBL" id="KXF82112.1"/>
    </source>
</evidence>
<proteinExistence type="inferred from homology"/>
<dbReference type="SUPFAM" id="SSF53067">
    <property type="entry name" value="Actin-like ATPase domain"/>
    <property type="match status" value="1"/>
</dbReference>
<dbReference type="PANTHER" id="PTHR18964:SF149">
    <property type="entry name" value="BIFUNCTIONAL UDP-N-ACETYLGLUCOSAMINE 2-EPIMERASE_N-ACETYLMANNOSAMINE KINASE"/>
    <property type="match status" value="1"/>
</dbReference>
<name>A0A135I9I4_9GAMM</name>
<protein>
    <submittedName>
        <fullName evidence="2">ROK family protein</fullName>
    </submittedName>
</protein>
<accession>A0A135I9I4</accession>
<dbReference type="RefSeq" id="WP_067414937.1">
    <property type="nucleotide sequence ID" value="NZ_LNTY01000030.1"/>
</dbReference>
<comment type="caution">
    <text evidence="2">The sequence shown here is derived from an EMBL/GenBank/DDBJ whole genome shotgun (WGS) entry which is preliminary data.</text>
</comment>
<dbReference type="EMBL" id="LNTY01000030">
    <property type="protein sequence ID" value="KXF82112.1"/>
    <property type="molecule type" value="Genomic_DNA"/>
</dbReference>
<dbReference type="SUPFAM" id="SSF46785">
    <property type="entry name" value="Winged helix' DNA-binding domain"/>
    <property type="match status" value="1"/>
</dbReference>
<dbReference type="CDD" id="cd23763">
    <property type="entry name" value="ASKHA_ATPase_ROK"/>
    <property type="match status" value="1"/>
</dbReference>